<name>A0A1Y1XR59_9FUNG</name>
<feature type="compositionally biased region" description="Acidic residues" evidence="1">
    <location>
        <begin position="246"/>
        <end position="264"/>
    </location>
</feature>
<reference evidence="3 4" key="2">
    <citation type="submission" date="2016-08" db="EMBL/GenBank/DDBJ databases">
        <title>Pervasive Adenine N6-methylation of Active Genes in Fungi.</title>
        <authorList>
            <consortium name="DOE Joint Genome Institute"/>
            <person name="Mondo S.J."/>
            <person name="Dannebaum R.O."/>
            <person name="Kuo R.C."/>
            <person name="Labutti K."/>
            <person name="Haridas S."/>
            <person name="Kuo A."/>
            <person name="Salamov A."/>
            <person name="Ahrendt S.R."/>
            <person name="Lipzen A."/>
            <person name="Sullivan W."/>
            <person name="Andreopoulos W.B."/>
            <person name="Clum A."/>
            <person name="Lindquist E."/>
            <person name="Daum C."/>
            <person name="Ramamoorthy G.K."/>
            <person name="Gryganskyi A."/>
            <person name="Culley D."/>
            <person name="Magnuson J.K."/>
            <person name="James T.Y."/>
            <person name="O'Malley M.A."/>
            <person name="Stajich J.E."/>
            <person name="Spatafora J.W."/>
            <person name="Visel A."/>
            <person name="Grigoriev I.V."/>
        </authorList>
    </citation>
    <scope>NUCLEOTIDE SEQUENCE [LARGE SCALE GENOMIC DNA]</scope>
    <source>
        <strain evidence="3 4">S4</strain>
    </source>
</reference>
<feature type="region of interest" description="Disordered" evidence="1">
    <location>
        <begin position="301"/>
        <end position="340"/>
    </location>
</feature>
<gene>
    <name evidence="3" type="ORF">BCR32DRAFT_288882</name>
</gene>
<dbReference type="InterPro" id="IPR027951">
    <property type="entry name" value="Nepro_N"/>
</dbReference>
<dbReference type="InterPro" id="IPR052835">
    <property type="entry name" value="Nepro"/>
</dbReference>
<evidence type="ECO:0000313" key="3">
    <source>
        <dbReference type="EMBL" id="ORX88135.1"/>
    </source>
</evidence>
<dbReference type="PANTHER" id="PTHR34761">
    <property type="entry name" value="NUCLEOLUS AND NEURAL PROGENITOR PROTEIN"/>
    <property type="match status" value="1"/>
</dbReference>
<dbReference type="GO" id="GO:0005634">
    <property type="term" value="C:nucleus"/>
    <property type="evidence" value="ECO:0007669"/>
    <property type="project" value="TreeGrafter"/>
</dbReference>
<feature type="region of interest" description="Disordered" evidence="1">
    <location>
        <begin position="359"/>
        <end position="382"/>
    </location>
</feature>
<evidence type="ECO:0000313" key="4">
    <source>
        <dbReference type="Proteomes" id="UP000193944"/>
    </source>
</evidence>
<feature type="domain" description="Nucleolus and neural progenitor protein-like N-terminal" evidence="2">
    <location>
        <begin position="3"/>
        <end position="179"/>
    </location>
</feature>
<dbReference type="Proteomes" id="UP000193944">
    <property type="component" value="Unassembled WGS sequence"/>
</dbReference>
<organism evidence="3 4">
    <name type="scientific">Anaeromyces robustus</name>
    <dbReference type="NCBI Taxonomy" id="1754192"/>
    <lineage>
        <taxon>Eukaryota</taxon>
        <taxon>Fungi</taxon>
        <taxon>Fungi incertae sedis</taxon>
        <taxon>Chytridiomycota</taxon>
        <taxon>Chytridiomycota incertae sedis</taxon>
        <taxon>Neocallimastigomycetes</taxon>
        <taxon>Neocallimastigales</taxon>
        <taxon>Neocallimastigaceae</taxon>
        <taxon>Anaeromyces</taxon>
    </lineage>
</organism>
<dbReference type="Pfam" id="PF14780">
    <property type="entry name" value="NEPRO_N"/>
    <property type="match status" value="1"/>
</dbReference>
<protein>
    <recommendedName>
        <fullName evidence="2">Nucleolus and neural progenitor protein-like N-terminal domain-containing protein</fullName>
    </recommendedName>
</protein>
<feature type="region of interest" description="Disordered" evidence="1">
    <location>
        <begin position="411"/>
        <end position="480"/>
    </location>
</feature>
<feature type="compositionally biased region" description="Basic and acidic residues" evidence="1">
    <location>
        <begin position="454"/>
        <end position="464"/>
    </location>
</feature>
<keyword evidence="4" id="KW-1185">Reference proteome</keyword>
<feature type="region of interest" description="Disordered" evidence="1">
    <location>
        <begin position="522"/>
        <end position="544"/>
    </location>
</feature>
<evidence type="ECO:0000259" key="2">
    <source>
        <dbReference type="Pfam" id="PF14780"/>
    </source>
</evidence>
<dbReference type="PANTHER" id="PTHR34761:SF1">
    <property type="entry name" value="NUCLEOLUS AND NEURAL PROGENITOR PROTEIN"/>
    <property type="match status" value="1"/>
</dbReference>
<accession>A0A1Y1XR59</accession>
<proteinExistence type="predicted"/>
<feature type="compositionally biased region" description="Low complexity" evidence="1">
    <location>
        <begin position="425"/>
        <end position="443"/>
    </location>
</feature>
<sequence length="589" mass="69557">MQWNKRNIELPICSEDNRDKGEVNEGWIPKLYYFQRLFSKKQLWEEIAIIQRILYKNTLQHRKSSHLRKLIELSRCLKRFKELNLAEIFNHIIPTKTEEKNIYNLPSREMVSYFLTRLVGGYKLLSKTVDVLEETYISFHAILRQALFMPFALIVMSSTSRLHIYFQYLLKEMNLCYKMTYHWMSTLKQVKNKEFEIGLTENIEDIFLHAKSIQMEYQNYQFIQNAIDLTTKDANNNDERKTINENENENVNEKEEAEEEEEEEKPIIIEETNNELSSSFWEVLGSKDKTDDIEDDKILKSTSKTKKSKKSKQSNNIKENNKINDHNNNSKALKQKKKNSTIKNTDDIIDNIFDSLPTSLSNKKSNSNNKNNNNNNNKQEKSNKLLEENDNDDDDTNGIDLIDKLFNSIKDNNDITNKNNKHKNNTGITNRNQNQNLNNNAPNNKKEKKKKRKFSDINEKDSNKNNKSNLNSLNNNDDDDIDMIFSGKITTKTVIKPLDKLKLNHSNMDQDINNYTSMNKKLKKNKKNKNKNDNNNDNSLDSYTDNYLEKVLKHQKELKDEEERQNNILDLRIKEMKKNKKLQKKKKKL</sequence>
<dbReference type="EMBL" id="MCFG01000002">
    <property type="protein sequence ID" value="ORX88135.1"/>
    <property type="molecule type" value="Genomic_DNA"/>
</dbReference>
<feature type="compositionally biased region" description="Low complexity" evidence="1">
    <location>
        <begin position="465"/>
        <end position="475"/>
    </location>
</feature>
<feature type="compositionally biased region" description="Basic residues" evidence="1">
    <location>
        <begin position="303"/>
        <end position="312"/>
    </location>
</feature>
<dbReference type="AlphaFoldDB" id="A0A1Y1XR59"/>
<comment type="caution">
    <text evidence="3">The sequence shown here is derived from an EMBL/GenBank/DDBJ whole genome shotgun (WGS) entry which is preliminary data.</text>
</comment>
<evidence type="ECO:0000256" key="1">
    <source>
        <dbReference type="SAM" id="MobiDB-lite"/>
    </source>
</evidence>
<feature type="compositionally biased region" description="Low complexity" evidence="1">
    <location>
        <begin position="359"/>
        <end position="377"/>
    </location>
</feature>
<feature type="region of interest" description="Disordered" evidence="1">
    <location>
        <begin position="236"/>
        <end position="265"/>
    </location>
</feature>
<reference evidence="3 4" key="1">
    <citation type="submission" date="2016-08" db="EMBL/GenBank/DDBJ databases">
        <title>A Parts List for Fungal Cellulosomes Revealed by Comparative Genomics.</title>
        <authorList>
            <consortium name="DOE Joint Genome Institute"/>
            <person name="Haitjema C.H."/>
            <person name="Gilmore S.P."/>
            <person name="Henske J.K."/>
            <person name="Solomon K.V."/>
            <person name="De Groot R."/>
            <person name="Kuo A."/>
            <person name="Mondo S.J."/>
            <person name="Salamov A.A."/>
            <person name="Labutti K."/>
            <person name="Zhao Z."/>
            <person name="Chiniquy J."/>
            <person name="Barry K."/>
            <person name="Brewer H.M."/>
            <person name="Purvine S.O."/>
            <person name="Wright A.T."/>
            <person name="Boxma B."/>
            <person name="Van Alen T."/>
            <person name="Hackstein J.H."/>
            <person name="Baker S.E."/>
            <person name="Grigoriev I.V."/>
            <person name="O'Malley M.A."/>
        </authorList>
    </citation>
    <scope>NUCLEOTIDE SEQUENCE [LARGE SCALE GENOMIC DNA]</scope>
    <source>
        <strain evidence="3 4">S4</strain>
    </source>
</reference>
<dbReference type="OrthoDB" id="114080at2759"/>